<feature type="domain" description="PapC N-terminal" evidence="12">
    <location>
        <begin position="50"/>
        <end position="199"/>
    </location>
</feature>
<dbReference type="PANTHER" id="PTHR30451:SF20">
    <property type="entry name" value="FIMBRIAE USHER"/>
    <property type="match status" value="1"/>
</dbReference>
<dbReference type="InterPro" id="IPR018030">
    <property type="entry name" value="Fimbrial_membr_usher_CS"/>
</dbReference>
<feature type="signal peptide" evidence="10">
    <location>
        <begin position="1"/>
        <end position="34"/>
    </location>
</feature>
<dbReference type="InterPro" id="IPR042186">
    <property type="entry name" value="FimD_plug_dom"/>
</dbReference>
<evidence type="ECO:0000259" key="12">
    <source>
        <dbReference type="Pfam" id="PF13954"/>
    </source>
</evidence>
<organism evidence="13 14">
    <name type="scientific">Burkholderia cepacia</name>
    <name type="common">Pseudomonas cepacia</name>
    <dbReference type="NCBI Taxonomy" id="292"/>
    <lineage>
        <taxon>Bacteria</taxon>
        <taxon>Pseudomonadati</taxon>
        <taxon>Pseudomonadota</taxon>
        <taxon>Betaproteobacteria</taxon>
        <taxon>Burkholderiales</taxon>
        <taxon>Burkholderiaceae</taxon>
        <taxon>Burkholderia</taxon>
        <taxon>Burkholderia cepacia complex</taxon>
    </lineage>
</organism>
<comment type="similarity">
    <text evidence="2 9">Belongs to the fimbrial export usher family.</text>
</comment>
<evidence type="ECO:0000256" key="9">
    <source>
        <dbReference type="RuleBase" id="RU003884"/>
    </source>
</evidence>
<dbReference type="GO" id="GO:0009279">
    <property type="term" value="C:cell outer membrane"/>
    <property type="evidence" value="ECO:0007669"/>
    <property type="project" value="UniProtKB-SubCell"/>
</dbReference>
<dbReference type="Gene3D" id="3.10.20.410">
    <property type="match status" value="1"/>
</dbReference>
<dbReference type="PANTHER" id="PTHR30451">
    <property type="entry name" value="OUTER MEMBRANE USHER PROTEIN"/>
    <property type="match status" value="1"/>
</dbReference>
<dbReference type="InterPro" id="IPR043142">
    <property type="entry name" value="PapC-like_C_sf"/>
</dbReference>
<dbReference type="GO" id="GO:0009297">
    <property type="term" value="P:pilus assembly"/>
    <property type="evidence" value="ECO:0007669"/>
    <property type="project" value="InterPro"/>
</dbReference>
<reference evidence="13 14" key="1">
    <citation type="submission" date="2019-03" db="EMBL/GenBank/DDBJ databases">
        <title>Burkholderia cepacia outbreak.</title>
        <authorList>
            <person name="Farzana R."/>
            <person name="Walsh T.R."/>
        </authorList>
    </citation>
    <scope>NUCLEOTIDE SEQUENCE [LARGE SCALE GENOMIC DNA]</scope>
    <source>
        <strain evidence="14">d13</strain>
    </source>
</reference>
<comment type="subcellular location">
    <subcellularLocation>
        <location evidence="1 9">Cell outer membrane</location>
        <topology evidence="1 9">Multi-pass membrane protein</topology>
    </subcellularLocation>
</comment>
<dbReference type="PROSITE" id="PS01151">
    <property type="entry name" value="FIMBRIAL_USHER"/>
    <property type="match status" value="1"/>
</dbReference>
<evidence type="ECO:0000256" key="6">
    <source>
        <dbReference type="ARBA" id="ARBA00022729"/>
    </source>
</evidence>
<dbReference type="SUPFAM" id="SSF141729">
    <property type="entry name" value="FimD N-terminal domain-like"/>
    <property type="match status" value="1"/>
</dbReference>
<evidence type="ECO:0000256" key="5">
    <source>
        <dbReference type="ARBA" id="ARBA00022692"/>
    </source>
</evidence>
<dbReference type="InterPro" id="IPR025949">
    <property type="entry name" value="PapC-like_C"/>
</dbReference>
<evidence type="ECO:0000256" key="7">
    <source>
        <dbReference type="ARBA" id="ARBA00023136"/>
    </source>
</evidence>
<keyword evidence="8 9" id="KW-0998">Cell outer membrane</keyword>
<dbReference type="EMBL" id="SNSQ01000017">
    <property type="protein sequence ID" value="TEU47000.1"/>
    <property type="molecule type" value="Genomic_DNA"/>
</dbReference>
<dbReference type="FunFam" id="2.60.40.2610:FF:000001">
    <property type="entry name" value="Outer membrane fimbrial usher protein"/>
    <property type="match status" value="1"/>
</dbReference>
<name>A0AAX2RQG1_BURCE</name>
<dbReference type="AlphaFoldDB" id="A0AAX2RQG1"/>
<gene>
    <name evidence="13" type="ORF">E3D37_16850</name>
</gene>
<dbReference type="InterPro" id="IPR025885">
    <property type="entry name" value="PapC_N"/>
</dbReference>
<evidence type="ECO:0000256" key="2">
    <source>
        <dbReference type="ARBA" id="ARBA00008064"/>
    </source>
</evidence>
<sequence>MTKTVKPEAQGILPRLRPLSAAVLSMLSTYQVVAAEVESSNARFMVAPIEFEKEFLAPGSSAATNLSRFEKGDTVLPGTYNVDVYVNERWVGRIDVPFKEPDGLRGSNARACFDKPLLLRTGVDLTRLASATAEALDVPGACLPIEQVIDSAKADFDFGTQRLDLTIQQMSLSRNPRGYVGQAYWDSGVNAAFLGYDTNVYMYNSHGAETQTQGYVGLSAGMNLGPWHFRHDGSYNWSSQSKGQYQSLRIFVQRDVPRLSSQLTLGESYTTGELFDSVAFRGARLASDDRMLPDSLRGYAPTVRGVANSNARVTIRQNGATIYETVVAPGAFEINDLYATGYGGDLKVDVTEADGRVHSFSVPYAALPLSLRPGISRYSITAGTLRDASLSGNPPFIQGTWQRGFTNALTGYVGAAAAEGYATALVGGVLATKVGAFSFDYTQSNALIPGSGRMVGGSMRIGYSKNLPQTGSDISIAAYRYSTGGFLDLVNAMQMRDASKRGLTAGGNVVRPRNRAQATISQSLGQRGGVVSLTASTVNYWNRAGSDINYSVGYSNTIRNVSVNLQATRQQMQFGRQSTLYYASLTIPLGRDRPLTISSSVSRDTSGSTQVRTAMTGSLGADRNLSYGVNVNHVSGNDQGSTSGSANALYHGRVADISASAGTGKGYSQGSLGVRGALVAHPGGITLSQPVSETFGIVEAKNAQGARVLNSSGLRVDGRGYAIVPYLTPYSVNSVDIDPKGLSTDVELKSTSQQIAPRAGAIVMLKYETEMGRSAVIHTTRSNGKPLPFGADVIDVHGKRVGIVGQASKIFARGLEDRGELSVRWGEEPDARCRITYDLPVREKHSGSDSYQRVDALCRSAEPPTDGMDAAPGE</sequence>
<dbReference type="Pfam" id="PF00577">
    <property type="entry name" value="Usher"/>
    <property type="match status" value="1"/>
</dbReference>
<evidence type="ECO:0000256" key="4">
    <source>
        <dbReference type="ARBA" id="ARBA00022452"/>
    </source>
</evidence>
<evidence type="ECO:0000313" key="13">
    <source>
        <dbReference type="EMBL" id="TEU47000.1"/>
    </source>
</evidence>
<dbReference type="Gene3D" id="2.60.40.2070">
    <property type="match status" value="1"/>
</dbReference>
<protein>
    <submittedName>
        <fullName evidence="13">Fimbrial biogenesis outer membrane usher protein</fullName>
    </submittedName>
</protein>
<keyword evidence="5 9" id="KW-0812">Transmembrane</keyword>
<dbReference type="FunFam" id="2.60.40.3110:FF:000001">
    <property type="entry name" value="Putative fimbrial outer membrane usher"/>
    <property type="match status" value="1"/>
</dbReference>
<keyword evidence="9" id="KW-1029">Fimbrium biogenesis</keyword>
<evidence type="ECO:0000259" key="11">
    <source>
        <dbReference type="Pfam" id="PF13953"/>
    </source>
</evidence>
<dbReference type="Gene3D" id="2.60.40.2610">
    <property type="entry name" value="Outer membrane usher protein FimD, plug domain"/>
    <property type="match status" value="1"/>
</dbReference>
<dbReference type="Pfam" id="PF13954">
    <property type="entry name" value="PapC_N"/>
    <property type="match status" value="1"/>
</dbReference>
<keyword evidence="4" id="KW-1134">Transmembrane beta strand</keyword>
<evidence type="ECO:0000256" key="8">
    <source>
        <dbReference type="ARBA" id="ARBA00023237"/>
    </source>
</evidence>
<dbReference type="Proteomes" id="UP000298234">
    <property type="component" value="Unassembled WGS sequence"/>
</dbReference>
<dbReference type="InterPro" id="IPR037224">
    <property type="entry name" value="PapC_N_sf"/>
</dbReference>
<keyword evidence="7 9" id="KW-0472">Membrane</keyword>
<evidence type="ECO:0000256" key="3">
    <source>
        <dbReference type="ARBA" id="ARBA00022448"/>
    </source>
</evidence>
<dbReference type="Gene3D" id="2.60.40.3110">
    <property type="match status" value="1"/>
</dbReference>
<dbReference type="Pfam" id="PF13953">
    <property type="entry name" value="PapC_C"/>
    <property type="match status" value="1"/>
</dbReference>
<proteinExistence type="inferred from homology"/>
<evidence type="ECO:0000313" key="14">
    <source>
        <dbReference type="Proteomes" id="UP000298234"/>
    </source>
</evidence>
<evidence type="ECO:0000256" key="1">
    <source>
        <dbReference type="ARBA" id="ARBA00004571"/>
    </source>
</evidence>
<evidence type="ECO:0000256" key="10">
    <source>
        <dbReference type="SAM" id="SignalP"/>
    </source>
</evidence>
<dbReference type="RefSeq" id="WP_134256951.1">
    <property type="nucleotide sequence ID" value="NZ_SNSF01000036.1"/>
</dbReference>
<keyword evidence="3 9" id="KW-0813">Transport</keyword>
<dbReference type="GO" id="GO:0015473">
    <property type="term" value="F:fimbrial usher porin activity"/>
    <property type="evidence" value="ECO:0007669"/>
    <property type="project" value="InterPro"/>
</dbReference>
<feature type="domain" description="PapC-like C-terminal" evidence="11">
    <location>
        <begin position="777"/>
        <end position="840"/>
    </location>
</feature>
<accession>A0AAX2RQG1</accession>
<keyword evidence="6 10" id="KW-0732">Signal</keyword>
<comment type="caution">
    <text evidence="13">The sequence shown here is derived from an EMBL/GenBank/DDBJ whole genome shotgun (WGS) entry which is preliminary data.</text>
</comment>
<feature type="chain" id="PRO_5043948679" evidence="10">
    <location>
        <begin position="35"/>
        <end position="874"/>
    </location>
</feature>
<dbReference type="InterPro" id="IPR000015">
    <property type="entry name" value="Fimb_usher"/>
</dbReference>